<dbReference type="OrthoDB" id="121941at2157"/>
<keyword evidence="2" id="KW-1185">Reference proteome</keyword>
<protein>
    <submittedName>
        <fullName evidence="1">Uncharacterized protein</fullName>
    </submittedName>
</protein>
<accession>A0A1I6IA32</accession>
<evidence type="ECO:0000313" key="2">
    <source>
        <dbReference type="Proteomes" id="UP000243250"/>
    </source>
</evidence>
<name>A0A1I6IA32_9EURY</name>
<sequence>MRDGAIEDISCDGDGVPVSVEFRVDDERTAPWPADVNDGETRAYTVSRDAGEEIGVVASADLGGFIRSVDSTDSAGSAQVVLLPDVDGYKDQGSAEAFLRPYVDDETDTLSLAPNQAIYLLELGSTDPESGAFDLQDAVVLVTLSENRAETG</sequence>
<dbReference type="EMBL" id="FOYS01000005">
    <property type="protein sequence ID" value="SFR63541.1"/>
    <property type="molecule type" value="Genomic_DNA"/>
</dbReference>
<organism evidence="1 2">
    <name type="scientific">Halogeometricum limi</name>
    <dbReference type="NCBI Taxonomy" id="555875"/>
    <lineage>
        <taxon>Archaea</taxon>
        <taxon>Methanobacteriati</taxon>
        <taxon>Methanobacteriota</taxon>
        <taxon>Stenosarchaea group</taxon>
        <taxon>Halobacteria</taxon>
        <taxon>Halobacteriales</taxon>
        <taxon>Haloferacaceae</taxon>
        <taxon>Halogeometricum</taxon>
    </lineage>
</organism>
<proteinExistence type="predicted"/>
<dbReference type="AlphaFoldDB" id="A0A1I6IA32"/>
<gene>
    <name evidence="1" type="ORF">SAMN04488124_2917</name>
</gene>
<evidence type="ECO:0000313" key="1">
    <source>
        <dbReference type="EMBL" id="SFR63541.1"/>
    </source>
</evidence>
<reference evidence="2" key="1">
    <citation type="submission" date="2016-10" db="EMBL/GenBank/DDBJ databases">
        <authorList>
            <person name="Varghese N."/>
            <person name="Submissions S."/>
        </authorList>
    </citation>
    <scope>NUCLEOTIDE SEQUENCE [LARGE SCALE GENOMIC DNA]</scope>
    <source>
        <strain evidence="2">CGMCC 1.8711</strain>
    </source>
</reference>
<dbReference type="Proteomes" id="UP000243250">
    <property type="component" value="Unassembled WGS sequence"/>
</dbReference>